<evidence type="ECO:0000313" key="2">
    <source>
        <dbReference type="Proteomes" id="UP001194580"/>
    </source>
</evidence>
<dbReference type="Proteomes" id="UP001194580">
    <property type="component" value="Unassembled WGS sequence"/>
</dbReference>
<gene>
    <name evidence="1" type="ORF">BGZ95_008341</name>
</gene>
<keyword evidence="2" id="KW-1185">Reference proteome</keyword>
<sequence length="240" mass="27123">MDCLIHNKKVPARLYHDAEPPHSMFRRKAAIVGWTGLMRTTGCQEMSMADILDVHVNNNSEQDGQPVPPFFFPEEQVSGPDIIFVVRFSGLASDDAMDSSLPPSPGSAFTEILCPVVVQLKFCEKLSQADVIKARGTVQPRKIKNHGVKLSQYCMHHGHYISLIVSFPVEIASYFLDRPLKKHNEGLTEIALTIDDSNIDNLFSEKHVHLIKRTKRLATELAETTKEVKRRRDAKYSRKN</sequence>
<organism evidence="1 2">
    <name type="scientific">Linnemannia exigua</name>
    <dbReference type="NCBI Taxonomy" id="604196"/>
    <lineage>
        <taxon>Eukaryota</taxon>
        <taxon>Fungi</taxon>
        <taxon>Fungi incertae sedis</taxon>
        <taxon>Mucoromycota</taxon>
        <taxon>Mortierellomycotina</taxon>
        <taxon>Mortierellomycetes</taxon>
        <taxon>Mortierellales</taxon>
        <taxon>Mortierellaceae</taxon>
        <taxon>Linnemannia</taxon>
    </lineage>
</organism>
<proteinExistence type="predicted"/>
<comment type="caution">
    <text evidence="1">The sequence shown here is derived from an EMBL/GenBank/DDBJ whole genome shotgun (WGS) entry which is preliminary data.</text>
</comment>
<reference evidence="1" key="1">
    <citation type="journal article" date="2020" name="Fungal Divers.">
        <title>Resolving the Mortierellaceae phylogeny through synthesis of multi-gene phylogenetics and phylogenomics.</title>
        <authorList>
            <person name="Vandepol N."/>
            <person name="Liber J."/>
            <person name="Desiro A."/>
            <person name="Na H."/>
            <person name="Kennedy M."/>
            <person name="Barry K."/>
            <person name="Grigoriev I.V."/>
            <person name="Miller A.N."/>
            <person name="O'Donnell K."/>
            <person name="Stajich J.E."/>
            <person name="Bonito G."/>
        </authorList>
    </citation>
    <scope>NUCLEOTIDE SEQUENCE</scope>
    <source>
        <strain evidence="1">NRRL 28262</strain>
    </source>
</reference>
<dbReference type="EMBL" id="JAAAIL010000434">
    <property type="protein sequence ID" value="KAG0275812.1"/>
    <property type="molecule type" value="Genomic_DNA"/>
</dbReference>
<protein>
    <submittedName>
        <fullName evidence="1">Uncharacterized protein</fullName>
    </submittedName>
</protein>
<dbReference type="AlphaFoldDB" id="A0AAD4DE63"/>
<evidence type="ECO:0000313" key="1">
    <source>
        <dbReference type="EMBL" id="KAG0275812.1"/>
    </source>
</evidence>
<accession>A0AAD4DE63</accession>
<name>A0AAD4DE63_9FUNG</name>